<keyword evidence="2" id="KW-1185">Reference proteome</keyword>
<accession>A0ABV7CDW6</accession>
<dbReference type="EMBL" id="JBHRSE010000108">
    <property type="protein sequence ID" value="MFC3025146.1"/>
    <property type="molecule type" value="Genomic_DNA"/>
</dbReference>
<comment type="caution">
    <text evidence="1">The sequence shown here is derived from an EMBL/GenBank/DDBJ whole genome shotgun (WGS) entry which is preliminary data.</text>
</comment>
<proteinExistence type="predicted"/>
<evidence type="ECO:0008006" key="3">
    <source>
        <dbReference type="Google" id="ProtNLM"/>
    </source>
</evidence>
<name>A0ABV7CDW6_9VIBR</name>
<gene>
    <name evidence="1" type="ORF">ACFODT_15180</name>
</gene>
<evidence type="ECO:0000313" key="2">
    <source>
        <dbReference type="Proteomes" id="UP001595384"/>
    </source>
</evidence>
<sequence>MNYSDKISEQFEASGNKRIDLKAAVPTDWDRVCVVGPYQDDAFVEKTLGFAWPAERKTSIEDNDGISLLLFAKGQSVVAHVEYPRNHGDFTELEGQCFNPQKARFRNFPSGPDNWPRLVPE</sequence>
<organism evidence="1 2">
    <name type="scientific">Vibrio zhugei</name>
    <dbReference type="NCBI Taxonomy" id="2479546"/>
    <lineage>
        <taxon>Bacteria</taxon>
        <taxon>Pseudomonadati</taxon>
        <taxon>Pseudomonadota</taxon>
        <taxon>Gammaproteobacteria</taxon>
        <taxon>Vibrionales</taxon>
        <taxon>Vibrionaceae</taxon>
        <taxon>Vibrio</taxon>
    </lineage>
</organism>
<dbReference type="Proteomes" id="UP001595384">
    <property type="component" value="Unassembled WGS sequence"/>
</dbReference>
<evidence type="ECO:0000313" key="1">
    <source>
        <dbReference type="EMBL" id="MFC3025146.1"/>
    </source>
</evidence>
<dbReference type="RefSeq" id="WP_123014136.1">
    <property type="nucleotide sequence ID" value="NZ_AP024912.1"/>
</dbReference>
<reference evidence="2" key="1">
    <citation type="journal article" date="2019" name="Int. J. Syst. Evol. Microbiol.">
        <title>The Global Catalogue of Microorganisms (GCM) 10K type strain sequencing project: providing services to taxonomists for standard genome sequencing and annotation.</title>
        <authorList>
            <consortium name="The Broad Institute Genomics Platform"/>
            <consortium name="The Broad Institute Genome Sequencing Center for Infectious Disease"/>
            <person name="Wu L."/>
            <person name="Ma J."/>
        </authorList>
    </citation>
    <scope>NUCLEOTIDE SEQUENCE [LARGE SCALE GENOMIC DNA]</scope>
    <source>
        <strain evidence="2">KCTC 62784</strain>
    </source>
</reference>
<protein>
    <recommendedName>
        <fullName evidence="3">Integron gene cassette protein</fullName>
    </recommendedName>
</protein>